<dbReference type="EMBL" id="LSRX01005226">
    <property type="protein sequence ID" value="OLP73561.1"/>
    <property type="molecule type" value="Genomic_DNA"/>
</dbReference>
<protein>
    <submittedName>
        <fullName evidence="2">Uncharacterized protein</fullName>
    </submittedName>
</protein>
<evidence type="ECO:0000256" key="1">
    <source>
        <dbReference type="SAM" id="MobiDB-lite"/>
    </source>
</evidence>
<evidence type="ECO:0000313" key="2">
    <source>
        <dbReference type="EMBL" id="OLP73561.1"/>
    </source>
</evidence>
<dbReference type="OrthoDB" id="446588at2759"/>
<reference evidence="2 3" key="1">
    <citation type="submission" date="2016-02" db="EMBL/GenBank/DDBJ databases">
        <title>Genome analysis of coral dinoflagellate symbionts highlights evolutionary adaptations to a symbiotic lifestyle.</title>
        <authorList>
            <person name="Aranda M."/>
            <person name="Li Y."/>
            <person name="Liew Y.J."/>
            <person name="Baumgarten S."/>
            <person name="Simakov O."/>
            <person name="Wilson M."/>
            <person name="Piel J."/>
            <person name="Ashoor H."/>
            <person name="Bougouffa S."/>
            <person name="Bajic V.B."/>
            <person name="Ryu T."/>
            <person name="Ravasi T."/>
            <person name="Bayer T."/>
            <person name="Micklem G."/>
            <person name="Kim H."/>
            <person name="Bhak J."/>
            <person name="Lajeunesse T.C."/>
            <person name="Voolstra C.R."/>
        </authorList>
    </citation>
    <scope>NUCLEOTIDE SEQUENCE [LARGE SCALE GENOMIC DNA]</scope>
    <source>
        <strain evidence="2 3">CCMP2467</strain>
    </source>
</reference>
<dbReference type="Proteomes" id="UP000186817">
    <property type="component" value="Unassembled WGS sequence"/>
</dbReference>
<name>A0A1Q9BS87_SYMMI</name>
<accession>A0A1Q9BS87</accession>
<sequence>MALAVVPNVTSKVQNFAPEPQLPEDRRQAAQEKRAPVHVRPADMPEQLVQQAELQSQLLSQQKQDDEAGDLVEAVDLKRANIELPPGFKGERMSFTATIPGSDSRATIEWKDASVYVKKSRGLKEPVEIKIDKKGGSTLSVRKYGGWMATWKMAQKCARPL</sequence>
<evidence type="ECO:0000313" key="3">
    <source>
        <dbReference type="Proteomes" id="UP000186817"/>
    </source>
</evidence>
<dbReference type="AlphaFoldDB" id="A0A1Q9BS87"/>
<feature type="region of interest" description="Disordered" evidence="1">
    <location>
        <begin position="1"/>
        <end position="44"/>
    </location>
</feature>
<proteinExistence type="predicted"/>
<organism evidence="2 3">
    <name type="scientific">Symbiodinium microadriaticum</name>
    <name type="common">Dinoflagellate</name>
    <name type="synonym">Zooxanthella microadriatica</name>
    <dbReference type="NCBI Taxonomy" id="2951"/>
    <lineage>
        <taxon>Eukaryota</taxon>
        <taxon>Sar</taxon>
        <taxon>Alveolata</taxon>
        <taxon>Dinophyceae</taxon>
        <taxon>Suessiales</taxon>
        <taxon>Symbiodiniaceae</taxon>
        <taxon>Symbiodinium</taxon>
    </lineage>
</organism>
<feature type="compositionally biased region" description="Basic and acidic residues" evidence="1">
    <location>
        <begin position="23"/>
        <end position="43"/>
    </location>
</feature>
<gene>
    <name evidence="2" type="ORF">AK812_SmicGene47164</name>
</gene>
<keyword evidence="3" id="KW-1185">Reference proteome</keyword>
<comment type="caution">
    <text evidence="2">The sequence shown here is derived from an EMBL/GenBank/DDBJ whole genome shotgun (WGS) entry which is preliminary data.</text>
</comment>